<name>A0A7T4PMY8_9ACTN</name>
<accession>A0A7T4PMY8</accession>
<feature type="domain" description="STAS" evidence="1">
    <location>
        <begin position="6"/>
        <end position="115"/>
    </location>
</feature>
<dbReference type="Gene3D" id="3.30.750.24">
    <property type="entry name" value="STAS domain"/>
    <property type="match status" value="1"/>
</dbReference>
<dbReference type="Proteomes" id="UP000596130">
    <property type="component" value="Chromosome"/>
</dbReference>
<evidence type="ECO:0000313" key="3">
    <source>
        <dbReference type="Proteomes" id="UP000596130"/>
    </source>
</evidence>
<dbReference type="CDD" id="cd07043">
    <property type="entry name" value="STAS_anti-anti-sigma_factors"/>
    <property type="match status" value="1"/>
</dbReference>
<evidence type="ECO:0000259" key="1">
    <source>
        <dbReference type="PROSITE" id="PS50801"/>
    </source>
</evidence>
<reference evidence="2 3" key="1">
    <citation type="submission" date="2020-12" db="EMBL/GenBank/DDBJ databases">
        <title>Identification and biosynthesis of polyene macrolides produced by Streptomyces alfalfae Men-myco-93-63.</title>
        <authorList>
            <person name="Liu D."/>
            <person name="Li Y."/>
            <person name="Liu L."/>
            <person name="Han X."/>
            <person name="Shen F."/>
        </authorList>
    </citation>
    <scope>NUCLEOTIDE SEQUENCE [LARGE SCALE GENOMIC DNA]</scope>
    <source>
        <strain evidence="2 3">Men-myco-93-63</strain>
    </source>
</reference>
<dbReference type="InterPro" id="IPR036513">
    <property type="entry name" value="STAS_dom_sf"/>
</dbReference>
<sequence length="115" mass="12284">MDRLAIRSTPSESPAILLLALDGELDVLNVGKLSDTVVDALEAGRRHLLVDLTGVTWCDVGSLHTLLGMRHAAIHAGGSLSLTGASDCVHEALDRVRLRGLLPFVERRGRPGDAR</sequence>
<dbReference type="RefSeq" id="WP_198504699.1">
    <property type="nucleotide sequence ID" value="NZ_CP065959.1"/>
</dbReference>
<dbReference type="InterPro" id="IPR002645">
    <property type="entry name" value="STAS_dom"/>
</dbReference>
<protein>
    <submittedName>
        <fullName evidence="2">STAS domain-containing protein</fullName>
    </submittedName>
</protein>
<proteinExistence type="predicted"/>
<gene>
    <name evidence="2" type="ORF">I8755_36310</name>
</gene>
<dbReference type="PROSITE" id="PS50801">
    <property type="entry name" value="STAS"/>
    <property type="match status" value="1"/>
</dbReference>
<dbReference type="GO" id="GO:0043856">
    <property type="term" value="F:anti-sigma factor antagonist activity"/>
    <property type="evidence" value="ECO:0007669"/>
    <property type="project" value="TreeGrafter"/>
</dbReference>
<dbReference type="InterPro" id="IPR058548">
    <property type="entry name" value="MlaB-like_STAS"/>
</dbReference>
<dbReference type="SUPFAM" id="SSF52091">
    <property type="entry name" value="SpoIIaa-like"/>
    <property type="match status" value="1"/>
</dbReference>
<dbReference type="PANTHER" id="PTHR33495">
    <property type="entry name" value="ANTI-SIGMA FACTOR ANTAGONIST TM_1081-RELATED-RELATED"/>
    <property type="match status" value="1"/>
</dbReference>
<organism evidence="2 3">
    <name type="scientific">Streptomyces alfalfae</name>
    <dbReference type="NCBI Taxonomy" id="1642299"/>
    <lineage>
        <taxon>Bacteria</taxon>
        <taxon>Bacillati</taxon>
        <taxon>Actinomycetota</taxon>
        <taxon>Actinomycetes</taxon>
        <taxon>Kitasatosporales</taxon>
        <taxon>Streptomycetaceae</taxon>
        <taxon>Streptomyces</taxon>
    </lineage>
</organism>
<dbReference type="Pfam" id="PF13466">
    <property type="entry name" value="STAS_2"/>
    <property type="match status" value="1"/>
</dbReference>
<dbReference type="PANTHER" id="PTHR33495:SF2">
    <property type="entry name" value="ANTI-SIGMA FACTOR ANTAGONIST TM_1081-RELATED"/>
    <property type="match status" value="1"/>
</dbReference>
<dbReference type="EMBL" id="CP065959">
    <property type="protein sequence ID" value="QQC93191.1"/>
    <property type="molecule type" value="Genomic_DNA"/>
</dbReference>
<evidence type="ECO:0000313" key="2">
    <source>
        <dbReference type="EMBL" id="QQC93191.1"/>
    </source>
</evidence>
<dbReference type="AlphaFoldDB" id="A0A7T4PMY8"/>